<dbReference type="EMBL" id="JPVT01000190">
    <property type="protein sequence ID" value="KFN89900.1"/>
    <property type="molecule type" value="Genomic_DNA"/>
</dbReference>
<keyword evidence="1" id="KW-1133">Transmembrane helix</keyword>
<proteinExistence type="predicted"/>
<evidence type="ECO:0000256" key="1">
    <source>
        <dbReference type="SAM" id="Phobius"/>
    </source>
</evidence>
<keyword evidence="3" id="KW-1185">Reference proteome</keyword>
<reference evidence="2 3" key="1">
    <citation type="submission" date="2014-08" db="EMBL/GenBank/DDBJ databases">
        <title>Genome sequence of Tetragenococcus muriaticus.</title>
        <authorList>
            <person name="Chuea-nongthon C."/>
            <person name="Rodtong S."/>
            <person name="Yongsawatdigul J."/>
            <person name="Steele J.L."/>
            <person name="Liu X.-y."/>
            <person name="Speers J."/>
            <person name="Glasner J.D."/>
            <person name="Neeno-Eckwall E.C."/>
        </authorList>
    </citation>
    <scope>NUCLEOTIDE SEQUENCE [LARGE SCALE GENOMIC DNA]</scope>
    <source>
        <strain evidence="2 3">3MR10-3</strain>
    </source>
</reference>
<sequence length="56" mass="6253">MNQNDQLPEVDEKLPLRQNLLLGLQHTVIAVLAAIPVPLLIATNVGLSPEQTRFFY</sequence>
<feature type="transmembrane region" description="Helical" evidence="1">
    <location>
        <begin position="20"/>
        <end position="47"/>
    </location>
</feature>
<dbReference type="AlphaFoldDB" id="A0A091BZP9"/>
<dbReference type="Proteomes" id="UP000029381">
    <property type="component" value="Unassembled WGS sequence"/>
</dbReference>
<protein>
    <recommendedName>
        <fullName evidence="4">Xanthine permease</fullName>
    </recommendedName>
</protein>
<gene>
    <name evidence="2" type="ORF">TMU3MR103_1765</name>
</gene>
<organism evidence="2 3">
    <name type="scientific">Tetragenococcus muriaticus 3MR10-3</name>
    <dbReference type="NCBI Taxonomy" id="1302648"/>
    <lineage>
        <taxon>Bacteria</taxon>
        <taxon>Bacillati</taxon>
        <taxon>Bacillota</taxon>
        <taxon>Bacilli</taxon>
        <taxon>Lactobacillales</taxon>
        <taxon>Enterococcaceae</taxon>
        <taxon>Tetragenococcus</taxon>
    </lineage>
</organism>
<evidence type="ECO:0000313" key="2">
    <source>
        <dbReference type="EMBL" id="KFN89900.1"/>
    </source>
</evidence>
<accession>A0A091BZP9</accession>
<name>A0A091BZP9_9ENTE</name>
<dbReference type="PATRIC" id="fig|1302648.3.peg.1727"/>
<evidence type="ECO:0000313" key="3">
    <source>
        <dbReference type="Proteomes" id="UP000029381"/>
    </source>
</evidence>
<evidence type="ECO:0008006" key="4">
    <source>
        <dbReference type="Google" id="ProtNLM"/>
    </source>
</evidence>
<keyword evidence="1" id="KW-0472">Membrane</keyword>
<dbReference type="RefSeq" id="WP_231556805.1">
    <property type="nucleotide sequence ID" value="NZ_JPVT01000190.1"/>
</dbReference>
<keyword evidence="1" id="KW-0812">Transmembrane</keyword>
<comment type="caution">
    <text evidence="2">The sequence shown here is derived from an EMBL/GenBank/DDBJ whole genome shotgun (WGS) entry which is preliminary data.</text>
</comment>